<dbReference type="InterPro" id="IPR011707">
    <property type="entry name" value="Cu-oxidase-like_N"/>
</dbReference>
<evidence type="ECO:0000256" key="4">
    <source>
        <dbReference type="ARBA" id="ARBA00022737"/>
    </source>
</evidence>
<dbReference type="InterPro" id="IPR011706">
    <property type="entry name" value="Cu-oxidase_C"/>
</dbReference>
<dbReference type="CDD" id="cd13901">
    <property type="entry name" value="CuRO_3_MaLCC_like"/>
    <property type="match status" value="1"/>
</dbReference>
<keyword evidence="13" id="KW-1185">Reference proteome</keyword>
<comment type="pathway">
    <text evidence="1">Secondary metabolite biosynthesis.</text>
</comment>
<dbReference type="PROSITE" id="PS00079">
    <property type="entry name" value="MULTICOPPER_OXIDASE1"/>
    <property type="match status" value="1"/>
</dbReference>
<dbReference type="InterPro" id="IPR033138">
    <property type="entry name" value="Cu_oxidase_CS"/>
</dbReference>
<evidence type="ECO:0000313" key="13">
    <source>
        <dbReference type="Proteomes" id="UP000030651"/>
    </source>
</evidence>
<dbReference type="CDD" id="cd13854">
    <property type="entry name" value="CuRO_1_MaLCC_like"/>
    <property type="match status" value="1"/>
</dbReference>
<dbReference type="Gene3D" id="2.60.40.420">
    <property type="entry name" value="Cupredoxins - blue copper proteins"/>
    <property type="match status" value="3"/>
</dbReference>
<dbReference type="GO" id="GO:0005507">
    <property type="term" value="F:copper ion binding"/>
    <property type="evidence" value="ECO:0007669"/>
    <property type="project" value="InterPro"/>
</dbReference>
<evidence type="ECO:0000259" key="10">
    <source>
        <dbReference type="Pfam" id="PF07731"/>
    </source>
</evidence>
<keyword evidence="7" id="KW-0325">Glycoprotein</keyword>
<keyword evidence="8" id="KW-0732">Signal</keyword>
<dbReference type="Proteomes" id="UP000030651">
    <property type="component" value="Unassembled WGS sequence"/>
</dbReference>
<sequence>MHRSFILSSLSALFSIATAAPSSEISPRQTCEFDSANNPTCWGEYSLSTNWYDEAPDTGVVREFWWEITETTAAPDGFSRPVQAINGSIPGPQIIADWGDTIIVHVKNSATQNGSSIHWHGIRQEGSNLFDGVSGITQCPTAPGDSFTYQWKATQYGTTWYHSHFSLQAWNGVFGGVIVNGPASAPYDEDKGTLLLSDWYHPTVDSLFQGAQTGNIPAAQNGLINGTNTYKDGGSKFQTTVTSGSRTRLRLVNTALDTHFRFTIDNHNLTVIAADLVPIQPFTTDTINIGIGQRYDVIVEANQDPGNYWLRAIPMSSCSSSNENSMNITGIFNYEGVDVAYPTTTGWSYSDNCDDETANLVPYVELDAAQDGLTSEFEIGLSANGVFRWTINEQQFYTHWEYPTLQQVIDQNSSWAEVQQVNIFDEENEWVYFVIESQIGIAHPIHLHGHDFYVLGQQAAATYESTDQLNFANPIRRDVAMLPPAGYLVIGFPTDNPGVWLLHCHIGWHTVEGLALQLVERQSEIAAIVDADYLAQSCSSWVDFTTDTEKIQDDTGI</sequence>
<dbReference type="AlphaFoldDB" id="W3WTD4"/>
<dbReference type="FunFam" id="2.60.40.420:FF:000038">
    <property type="entry name" value="Extracellular dihydrogeodin oxidase/laccase"/>
    <property type="match status" value="1"/>
</dbReference>
<organism evidence="12 13">
    <name type="scientific">Pestalotiopsis fici (strain W106-1 / CGMCC3.15140)</name>
    <dbReference type="NCBI Taxonomy" id="1229662"/>
    <lineage>
        <taxon>Eukaryota</taxon>
        <taxon>Fungi</taxon>
        <taxon>Dikarya</taxon>
        <taxon>Ascomycota</taxon>
        <taxon>Pezizomycotina</taxon>
        <taxon>Sordariomycetes</taxon>
        <taxon>Xylariomycetidae</taxon>
        <taxon>Amphisphaeriales</taxon>
        <taxon>Sporocadaceae</taxon>
        <taxon>Pestalotiopsis</taxon>
    </lineage>
</organism>
<feature type="domain" description="Plastocyanin-like" evidence="9">
    <location>
        <begin position="192"/>
        <end position="336"/>
    </location>
</feature>
<evidence type="ECO:0000256" key="6">
    <source>
        <dbReference type="ARBA" id="ARBA00023008"/>
    </source>
</evidence>
<dbReference type="EMBL" id="KI912116">
    <property type="protein sequence ID" value="ETS77074.1"/>
    <property type="molecule type" value="Genomic_DNA"/>
</dbReference>
<feature type="domain" description="Plastocyanin-like" evidence="11">
    <location>
        <begin position="68"/>
        <end position="183"/>
    </location>
</feature>
<dbReference type="InterPro" id="IPR008972">
    <property type="entry name" value="Cupredoxin"/>
</dbReference>
<feature type="chain" id="PRO_5004835384" description="Laccase-2" evidence="8">
    <location>
        <begin position="20"/>
        <end position="557"/>
    </location>
</feature>
<proteinExistence type="inferred from homology"/>
<gene>
    <name evidence="12" type="ORF">PFICI_10948</name>
</gene>
<comment type="similarity">
    <text evidence="2">Belongs to the multicopper oxidase family.</text>
</comment>
<evidence type="ECO:0000259" key="9">
    <source>
        <dbReference type="Pfam" id="PF00394"/>
    </source>
</evidence>
<evidence type="ECO:0000256" key="3">
    <source>
        <dbReference type="ARBA" id="ARBA00022723"/>
    </source>
</evidence>
<reference evidence="13" key="1">
    <citation type="journal article" date="2015" name="BMC Genomics">
        <title>Genomic and transcriptomic analysis of the endophytic fungus Pestalotiopsis fici reveals its lifestyle and high potential for synthesis of natural products.</title>
        <authorList>
            <person name="Wang X."/>
            <person name="Zhang X."/>
            <person name="Liu L."/>
            <person name="Xiang M."/>
            <person name="Wang W."/>
            <person name="Sun X."/>
            <person name="Che Y."/>
            <person name="Guo L."/>
            <person name="Liu G."/>
            <person name="Guo L."/>
            <person name="Wang C."/>
            <person name="Yin W.B."/>
            <person name="Stadler M."/>
            <person name="Zhang X."/>
            <person name="Liu X."/>
        </authorList>
    </citation>
    <scope>NUCLEOTIDE SEQUENCE [LARGE SCALE GENOMIC DNA]</scope>
    <source>
        <strain evidence="13">W106-1 / CGMCC3.15140</strain>
    </source>
</reference>
<dbReference type="InParanoid" id="W3WTD4"/>
<dbReference type="SUPFAM" id="SSF49503">
    <property type="entry name" value="Cupredoxins"/>
    <property type="match status" value="3"/>
</dbReference>
<dbReference type="eggNOG" id="KOG1263">
    <property type="taxonomic scope" value="Eukaryota"/>
</dbReference>
<evidence type="ECO:0000256" key="5">
    <source>
        <dbReference type="ARBA" id="ARBA00023002"/>
    </source>
</evidence>
<dbReference type="FunFam" id="2.60.40.420:FF:000021">
    <property type="entry name" value="Extracellular dihydrogeodin oxidase/laccase"/>
    <property type="match status" value="1"/>
</dbReference>
<dbReference type="Pfam" id="PF00394">
    <property type="entry name" value="Cu-oxidase"/>
    <property type="match status" value="1"/>
</dbReference>
<dbReference type="Pfam" id="PF07731">
    <property type="entry name" value="Cu-oxidase_2"/>
    <property type="match status" value="1"/>
</dbReference>
<evidence type="ECO:0000256" key="7">
    <source>
        <dbReference type="ARBA" id="ARBA00023180"/>
    </source>
</evidence>
<evidence type="ECO:0000313" key="12">
    <source>
        <dbReference type="EMBL" id="ETS77074.1"/>
    </source>
</evidence>
<dbReference type="PANTHER" id="PTHR11709:SF502">
    <property type="entry name" value="MULTICOPPER OXIDASE"/>
    <property type="match status" value="1"/>
</dbReference>
<dbReference type="Pfam" id="PF07732">
    <property type="entry name" value="Cu-oxidase_3"/>
    <property type="match status" value="1"/>
</dbReference>
<dbReference type="CDD" id="cd13880">
    <property type="entry name" value="CuRO_2_MaLCC_like"/>
    <property type="match status" value="1"/>
</dbReference>
<dbReference type="InterPro" id="IPR045087">
    <property type="entry name" value="Cu-oxidase_fam"/>
</dbReference>
<name>W3WTD4_PESFW</name>
<dbReference type="GeneID" id="19275961"/>
<accession>W3WTD4</accession>
<dbReference type="PROSITE" id="PS00080">
    <property type="entry name" value="MULTICOPPER_OXIDASE2"/>
    <property type="match status" value="1"/>
</dbReference>
<dbReference type="OrthoDB" id="2121828at2759"/>
<keyword evidence="3" id="KW-0479">Metal-binding</keyword>
<feature type="signal peptide" evidence="8">
    <location>
        <begin position="1"/>
        <end position="19"/>
    </location>
</feature>
<keyword evidence="6" id="KW-0186">Copper</keyword>
<evidence type="ECO:0000256" key="1">
    <source>
        <dbReference type="ARBA" id="ARBA00005179"/>
    </source>
</evidence>
<evidence type="ECO:0000259" key="11">
    <source>
        <dbReference type="Pfam" id="PF07732"/>
    </source>
</evidence>
<evidence type="ECO:0008006" key="14">
    <source>
        <dbReference type="Google" id="ProtNLM"/>
    </source>
</evidence>
<dbReference type="HOGENOM" id="CLU_006504_3_2_1"/>
<dbReference type="PANTHER" id="PTHR11709">
    <property type="entry name" value="MULTI-COPPER OXIDASE"/>
    <property type="match status" value="1"/>
</dbReference>
<evidence type="ECO:0000256" key="8">
    <source>
        <dbReference type="SAM" id="SignalP"/>
    </source>
</evidence>
<dbReference type="GO" id="GO:0016491">
    <property type="term" value="F:oxidoreductase activity"/>
    <property type="evidence" value="ECO:0007669"/>
    <property type="project" value="UniProtKB-KW"/>
</dbReference>
<protein>
    <recommendedName>
        <fullName evidence="14">Laccase-2</fullName>
    </recommendedName>
</protein>
<dbReference type="RefSeq" id="XP_007837720.1">
    <property type="nucleotide sequence ID" value="XM_007839529.1"/>
</dbReference>
<evidence type="ECO:0000256" key="2">
    <source>
        <dbReference type="ARBA" id="ARBA00010609"/>
    </source>
</evidence>
<dbReference type="KEGG" id="pfy:PFICI_10948"/>
<dbReference type="InterPro" id="IPR001117">
    <property type="entry name" value="Cu-oxidase_2nd"/>
</dbReference>
<dbReference type="OMA" id="FRMEVDY"/>
<keyword evidence="4" id="KW-0677">Repeat</keyword>
<dbReference type="InterPro" id="IPR002355">
    <property type="entry name" value="Cu_oxidase_Cu_BS"/>
</dbReference>
<feature type="domain" description="Plastocyanin-like" evidence="10">
    <location>
        <begin position="411"/>
        <end position="522"/>
    </location>
</feature>
<keyword evidence="5" id="KW-0560">Oxidoreductase</keyword>